<proteinExistence type="predicted"/>
<dbReference type="Pfam" id="PF13380">
    <property type="entry name" value="CoA_binding_2"/>
    <property type="match status" value="1"/>
</dbReference>
<evidence type="ECO:0000313" key="3">
    <source>
        <dbReference type="Proteomes" id="UP001232973"/>
    </source>
</evidence>
<keyword evidence="3" id="KW-1185">Reference proteome</keyword>
<reference evidence="2 3" key="1">
    <citation type="submission" date="2023-07" db="EMBL/GenBank/DDBJ databases">
        <title>Genomic Encyclopedia of Type Strains, Phase IV (KMG-IV): sequencing the most valuable type-strain genomes for metagenomic binning, comparative biology and taxonomic classification.</title>
        <authorList>
            <person name="Goeker M."/>
        </authorList>
    </citation>
    <scope>NUCLEOTIDE SEQUENCE [LARGE SCALE GENOMIC DNA]</scope>
    <source>
        <strain evidence="2 3">DSM 4006</strain>
    </source>
</reference>
<dbReference type="SMART" id="SM00881">
    <property type="entry name" value="CoA_binding"/>
    <property type="match status" value="1"/>
</dbReference>
<dbReference type="Gene3D" id="3.40.50.720">
    <property type="entry name" value="NAD(P)-binding Rossmann-like Domain"/>
    <property type="match status" value="1"/>
</dbReference>
<dbReference type="Proteomes" id="UP001232973">
    <property type="component" value="Unassembled WGS sequence"/>
</dbReference>
<name>A0ABT9XH28_9BACL</name>
<feature type="domain" description="CoA-binding" evidence="1">
    <location>
        <begin position="12"/>
        <end position="105"/>
    </location>
</feature>
<comment type="caution">
    <text evidence="2">The sequence shown here is derived from an EMBL/GenBank/DDBJ whole genome shotgun (WGS) entry which is preliminary data.</text>
</comment>
<dbReference type="SUPFAM" id="SSF51735">
    <property type="entry name" value="NAD(P)-binding Rossmann-fold domains"/>
    <property type="match status" value="1"/>
</dbReference>
<dbReference type="PANTHER" id="PTHR33303:SF2">
    <property type="entry name" value="COA-BINDING DOMAIN-CONTAINING PROTEIN"/>
    <property type="match status" value="1"/>
</dbReference>
<evidence type="ECO:0000259" key="1">
    <source>
        <dbReference type="SMART" id="SM00881"/>
    </source>
</evidence>
<dbReference type="InterPro" id="IPR003781">
    <property type="entry name" value="CoA-bd"/>
</dbReference>
<dbReference type="PANTHER" id="PTHR33303">
    <property type="entry name" value="CYTOPLASMIC PROTEIN-RELATED"/>
    <property type="match status" value="1"/>
</dbReference>
<dbReference type="RefSeq" id="WP_274454547.1">
    <property type="nucleotide sequence ID" value="NZ_CP067097.1"/>
</dbReference>
<protein>
    <submittedName>
        <fullName evidence="2">CoA-binding protein</fullName>
    </submittedName>
</protein>
<dbReference type="InterPro" id="IPR036291">
    <property type="entry name" value="NAD(P)-bd_dom_sf"/>
</dbReference>
<gene>
    <name evidence="2" type="ORF">J2S03_001455</name>
</gene>
<sequence>MPLSSDHEIANLLADTHTIAVIGVPDRPGTAPYEVASYQQSQGYRLFPINDQEKTVLGFQAKASLSDIREPIDVVDVFASPEDVPAIADAAIQARAKALWLQPGAHHPEAVRKAEAAGLTVVTDKCFMKEHRRLLSDLPM</sequence>
<organism evidence="2 3">
    <name type="scientific">Alicyclobacillus cycloheptanicus</name>
    <dbReference type="NCBI Taxonomy" id="1457"/>
    <lineage>
        <taxon>Bacteria</taxon>
        <taxon>Bacillati</taxon>
        <taxon>Bacillota</taxon>
        <taxon>Bacilli</taxon>
        <taxon>Bacillales</taxon>
        <taxon>Alicyclobacillaceae</taxon>
        <taxon>Alicyclobacillus</taxon>
    </lineage>
</organism>
<accession>A0ABT9XH28</accession>
<dbReference type="EMBL" id="JAUSTP010000009">
    <property type="protein sequence ID" value="MDQ0189610.1"/>
    <property type="molecule type" value="Genomic_DNA"/>
</dbReference>
<evidence type="ECO:0000313" key="2">
    <source>
        <dbReference type="EMBL" id="MDQ0189610.1"/>
    </source>
</evidence>